<evidence type="ECO:0000313" key="3">
    <source>
        <dbReference type="Proteomes" id="UP000011115"/>
    </source>
</evidence>
<dbReference type="HOGENOM" id="CLU_083482_0_0_1"/>
<dbReference type="EnsemblPlants" id="PGSC0003DMT400089760">
    <property type="protein sequence ID" value="PGSC0003DMT400089760"/>
    <property type="gene ID" value="PGSC0003DMG400039331"/>
</dbReference>
<feature type="region of interest" description="Disordered" evidence="1">
    <location>
        <begin position="167"/>
        <end position="230"/>
    </location>
</feature>
<feature type="compositionally biased region" description="Polar residues" evidence="1">
    <location>
        <begin position="278"/>
        <end position="291"/>
    </location>
</feature>
<dbReference type="InParanoid" id="M1DIV5"/>
<dbReference type="Proteomes" id="UP000011115">
    <property type="component" value="Unassembled WGS sequence"/>
</dbReference>
<protein>
    <recommendedName>
        <fullName evidence="4">Integrase core domain containing protein</fullName>
    </recommendedName>
</protein>
<evidence type="ECO:0000256" key="1">
    <source>
        <dbReference type="SAM" id="MobiDB-lite"/>
    </source>
</evidence>
<sequence>MALTNKETKKDHILATLLTQLDLVSRKIMELQAPDTKKDRYIPRHERINTNVNKGGQIEEMLSLILHKVESHDKVGQARRTTRWFAEVPHLAFNFMLDVLLSSVTFGEKPEVVEGTRRLAKSLLDRPLSAPLNLFCTVPFGRLGLAHRKLSTIHLKTFPSPTCQTFRTNPFDMARPKVTGRNMPRRKRARDITINEWGSNPPKKGRQEPPPGDKGKVKRPVSNKETTPRGPYISSWARGFYAVVQTFLADTPLAAPNGFGNVVSSKVTPGTRARDQTDAPSTDAQTDGATV</sequence>
<dbReference type="Gramene" id="PGSC0003DMT400089760">
    <property type="protein sequence ID" value="PGSC0003DMT400089760"/>
    <property type="gene ID" value="PGSC0003DMG400039331"/>
</dbReference>
<feature type="compositionally biased region" description="Basic and acidic residues" evidence="1">
    <location>
        <begin position="205"/>
        <end position="215"/>
    </location>
</feature>
<dbReference type="AlphaFoldDB" id="M1DIV5"/>
<proteinExistence type="predicted"/>
<keyword evidence="3" id="KW-1185">Reference proteome</keyword>
<reference evidence="3" key="1">
    <citation type="journal article" date="2011" name="Nature">
        <title>Genome sequence and analysis of the tuber crop potato.</title>
        <authorList>
            <consortium name="The Potato Genome Sequencing Consortium"/>
        </authorList>
    </citation>
    <scope>NUCLEOTIDE SEQUENCE [LARGE SCALE GENOMIC DNA]</scope>
    <source>
        <strain evidence="3">cv. DM1-3 516 R44</strain>
    </source>
</reference>
<reference evidence="2" key="2">
    <citation type="submission" date="2015-06" db="UniProtKB">
        <authorList>
            <consortium name="EnsemblPlants"/>
        </authorList>
    </citation>
    <scope>IDENTIFICATION</scope>
    <source>
        <strain evidence="2">DM1-3 516 R44</strain>
    </source>
</reference>
<feature type="region of interest" description="Disordered" evidence="1">
    <location>
        <begin position="253"/>
        <end position="291"/>
    </location>
</feature>
<evidence type="ECO:0008006" key="4">
    <source>
        <dbReference type="Google" id="ProtNLM"/>
    </source>
</evidence>
<dbReference type="PaxDb" id="4113-PGSC0003DMT400089760"/>
<accession>M1DIV5</accession>
<evidence type="ECO:0000313" key="2">
    <source>
        <dbReference type="EnsemblPlants" id="PGSC0003DMT400089760"/>
    </source>
</evidence>
<organism evidence="2 3">
    <name type="scientific">Solanum tuberosum</name>
    <name type="common">Potato</name>
    <dbReference type="NCBI Taxonomy" id="4113"/>
    <lineage>
        <taxon>Eukaryota</taxon>
        <taxon>Viridiplantae</taxon>
        <taxon>Streptophyta</taxon>
        <taxon>Embryophyta</taxon>
        <taxon>Tracheophyta</taxon>
        <taxon>Spermatophyta</taxon>
        <taxon>Magnoliopsida</taxon>
        <taxon>eudicotyledons</taxon>
        <taxon>Gunneridae</taxon>
        <taxon>Pentapetalae</taxon>
        <taxon>asterids</taxon>
        <taxon>lamiids</taxon>
        <taxon>Solanales</taxon>
        <taxon>Solanaceae</taxon>
        <taxon>Solanoideae</taxon>
        <taxon>Solaneae</taxon>
        <taxon>Solanum</taxon>
    </lineage>
</organism>
<name>M1DIV5_SOLTU</name>